<protein>
    <submittedName>
        <fullName evidence="2">Uncharacterized protein</fullName>
    </submittedName>
</protein>
<keyword evidence="1" id="KW-1133">Transmembrane helix</keyword>
<keyword evidence="3" id="KW-1185">Reference proteome</keyword>
<accession>A0A5D4HBJ0</accession>
<dbReference type="EMBL" id="VTAV01000003">
    <property type="protein sequence ID" value="TYR36875.1"/>
    <property type="molecule type" value="Genomic_DNA"/>
</dbReference>
<evidence type="ECO:0000256" key="1">
    <source>
        <dbReference type="SAM" id="Phobius"/>
    </source>
</evidence>
<dbReference type="Proteomes" id="UP000322362">
    <property type="component" value="Unassembled WGS sequence"/>
</dbReference>
<feature type="transmembrane region" description="Helical" evidence="1">
    <location>
        <begin position="6"/>
        <end position="25"/>
    </location>
</feature>
<sequence length="170" mass="19439">MDNLTYSVLAGLALLLIFLFVINEIRKYQRYKKMLDMVVEVQFHESEDAYDHMRRGTVMLHLYRSEEHIKAIVIKHLSFSDPAFHVPSLDKLYFKGKSGEQQLLSASFRIRRHTLRRLDGKKIHINLSGWISDSEGNAKPFKAHVPYTVGSFSNDTPSDNAPTAGMTALT</sequence>
<keyword evidence="1" id="KW-0472">Membrane</keyword>
<dbReference type="AlphaFoldDB" id="A0A5D4HBJ0"/>
<gene>
    <name evidence="2" type="ORF">FXV77_06770</name>
</gene>
<keyword evidence="1" id="KW-0812">Transmembrane</keyword>
<reference evidence="2 3" key="1">
    <citation type="submission" date="2019-08" db="EMBL/GenBank/DDBJ databases">
        <title>Phlebobacter frassis gen. nov. sp. nov., a new member of family Sphingobacteriaceae isolated from sand fly rearing media.</title>
        <authorList>
            <person name="Kakumanu M.L."/>
            <person name="Marayati B.F."/>
            <person name="Wada-Katsumata A."/>
            <person name="Wasserberg G."/>
            <person name="Schal C."/>
            <person name="Apperson C.S."/>
            <person name="Ponnusamy L."/>
        </authorList>
    </citation>
    <scope>NUCLEOTIDE SEQUENCE [LARGE SCALE GENOMIC DNA]</scope>
    <source>
        <strain evidence="2 3">SSI9</strain>
    </source>
</reference>
<organism evidence="2 3">
    <name type="scientific">Sphingobacterium phlebotomi</name>
    <dbReference type="NCBI Taxonomy" id="2605433"/>
    <lineage>
        <taxon>Bacteria</taxon>
        <taxon>Pseudomonadati</taxon>
        <taxon>Bacteroidota</taxon>
        <taxon>Sphingobacteriia</taxon>
        <taxon>Sphingobacteriales</taxon>
        <taxon>Sphingobacteriaceae</taxon>
        <taxon>Sphingobacterium</taxon>
    </lineage>
</organism>
<proteinExistence type="predicted"/>
<dbReference type="RefSeq" id="WP_148918462.1">
    <property type="nucleotide sequence ID" value="NZ_VTAV01000003.1"/>
</dbReference>
<comment type="caution">
    <text evidence="2">The sequence shown here is derived from an EMBL/GenBank/DDBJ whole genome shotgun (WGS) entry which is preliminary data.</text>
</comment>
<evidence type="ECO:0000313" key="3">
    <source>
        <dbReference type="Proteomes" id="UP000322362"/>
    </source>
</evidence>
<evidence type="ECO:0000313" key="2">
    <source>
        <dbReference type="EMBL" id="TYR36875.1"/>
    </source>
</evidence>
<name>A0A5D4HBJ0_9SPHI</name>